<accession>A0A151R948</accession>
<evidence type="ECO:0000313" key="1">
    <source>
        <dbReference type="EMBL" id="KYP39150.1"/>
    </source>
</evidence>
<sequence>MLFIEKSVDQVDIVLKCLDEFCRSSGQKVSFAKAHMFVSCNVKYHDAMFFSTMLDFGLMSDLGKYIRFLYFI</sequence>
<gene>
    <name evidence="1" type="ORF">KK1_039548</name>
</gene>
<organism evidence="1 2">
    <name type="scientific">Cajanus cajan</name>
    <name type="common">Pigeon pea</name>
    <name type="synonym">Cajanus indicus</name>
    <dbReference type="NCBI Taxonomy" id="3821"/>
    <lineage>
        <taxon>Eukaryota</taxon>
        <taxon>Viridiplantae</taxon>
        <taxon>Streptophyta</taxon>
        <taxon>Embryophyta</taxon>
        <taxon>Tracheophyta</taxon>
        <taxon>Spermatophyta</taxon>
        <taxon>Magnoliopsida</taxon>
        <taxon>eudicotyledons</taxon>
        <taxon>Gunneridae</taxon>
        <taxon>Pentapetalae</taxon>
        <taxon>rosids</taxon>
        <taxon>fabids</taxon>
        <taxon>Fabales</taxon>
        <taxon>Fabaceae</taxon>
        <taxon>Papilionoideae</taxon>
        <taxon>50 kb inversion clade</taxon>
        <taxon>NPAAA clade</taxon>
        <taxon>indigoferoid/millettioid clade</taxon>
        <taxon>Phaseoleae</taxon>
        <taxon>Cajanus</taxon>
    </lineage>
</organism>
<dbReference type="Gramene" id="C.cajan_38174.t">
    <property type="protein sequence ID" value="C.cajan_38174.t.cds1"/>
    <property type="gene ID" value="C.cajan_38174"/>
</dbReference>
<dbReference type="EMBL" id="KQ483933">
    <property type="protein sequence ID" value="KYP39150.1"/>
    <property type="molecule type" value="Genomic_DNA"/>
</dbReference>
<dbReference type="AlphaFoldDB" id="A0A151R948"/>
<protein>
    <submittedName>
        <fullName evidence="1">Uncharacterized protein</fullName>
    </submittedName>
</protein>
<name>A0A151R948_CAJCA</name>
<proteinExistence type="predicted"/>
<reference evidence="1" key="1">
    <citation type="journal article" date="2012" name="Nat. Biotechnol.">
        <title>Draft genome sequence of pigeonpea (Cajanus cajan), an orphan legume crop of resource-poor farmers.</title>
        <authorList>
            <person name="Varshney R.K."/>
            <person name="Chen W."/>
            <person name="Li Y."/>
            <person name="Bharti A.K."/>
            <person name="Saxena R.K."/>
            <person name="Schlueter J.A."/>
            <person name="Donoghue M.T."/>
            <person name="Azam S."/>
            <person name="Fan G."/>
            <person name="Whaley A.M."/>
            <person name="Farmer A.D."/>
            <person name="Sheridan J."/>
            <person name="Iwata A."/>
            <person name="Tuteja R."/>
            <person name="Penmetsa R.V."/>
            <person name="Wu W."/>
            <person name="Upadhyaya H.D."/>
            <person name="Yang S.P."/>
            <person name="Shah T."/>
            <person name="Saxena K.B."/>
            <person name="Michael T."/>
            <person name="McCombie W.R."/>
            <person name="Yang B."/>
            <person name="Zhang G."/>
            <person name="Yang H."/>
            <person name="Wang J."/>
            <person name="Spillane C."/>
            <person name="Cook D.R."/>
            <person name="May G.D."/>
            <person name="Xu X."/>
            <person name="Jackson S.A."/>
        </authorList>
    </citation>
    <scope>NUCLEOTIDE SEQUENCE [LARGE SCALE GENOMIC DNA]</scope>
</reference>
<dbReference type="Proteomes" id="UP000075243">
    <property type="component" value="Unassembled WGS sequence"/>
</dbReference>
<keyword evidence="2" id="KW-1185">Reference proteome</keyword>
<evidence type="ECO:0000313" key="2">
    <source>
        <dbReference type="Proteomes" id="UP000075243"/>
    </source>
</evidence>